<evidence type="ECO:0000313" key="2">
    <source>
        <dbReference type="EMBL" id="AEG99053.1"/>
    </source>
</evidence>
<dbReference type="PANTHER" id="PTHR37024:SF5">
    <property type="entry name" value="IMPA N-TERMINAL DOMAIN-CONTAINING PROTEIN"/>
    <property type="match status" value="1"/>
</dbReference>
<accession>A0A0H3FTH9</accession>
<dbReference type="AlphaFoldDB" id="A0A0H3FTH9"/>
<dbReference type="NCBIfam" id="TIGR03362">
    <property type="entry name" value="VI_chp_7"/>
    <property type="match status" value="1"/>
</dbReference>
<dbReference type="Proteomes" id="UP000008881">
    <property type="component" value="Chromosome"/>
</dbReference>
<dbReference type="KEGG" id="eae:EAE_20740"/>
<proteinExistence type="predicted"/>
<dbReference type="Pfam" id="PF06812">
    <property type="entry name" value="ImpA_N"/>
    <property type="match status" value="1"/>
</dbReference>
<dbReference type="EMBL" id="CP002824">
    <property type="protein sequence ID" value="AEG99053.1"/>
    <property type="molecule type" value="Genomic_DNA"/>
</dbReference>
<name>A0A0H3FTH9_KLEAK</name>
<organism evidence="2 3">
    <name type="scientific">Klebsiella aerogenes (strain ATCC 13048 / DSM 30053 / CCUG 1429 / JCM 1235 / KCTC 2190 / NBRC 13534 / NCIMB 10102 / NCTC 10006 / CDC 819-56)</name>
    <name type="common">Enterobacter aerogenes</name>
    <dbReference type="NCBI Taxonomy" id="1028307"/>
    <lineage>
        <taxon>Bacteria</taxon>
        <taxon>Pseudomonadati</taxon>
        <taxon>Pseudomonadota</taxon>
        <taxon>Gammaproteobacteria</taxon>
        <taxon>Enterobacterales</taxon>
        <taxon>Enterobacteriaceae</taxon>
        <taxon>Klebsiella/Raoultella group</taxon>
        <taxon>Klebsiella</taxon>
    </lineage>
</organism>
<dbReference type="RefSeq" id="WP_015705644.1">
    <property type="nucleotide sequence ID" value="NC_015663.1"/>
</dbReference>
<sequence>MASVHTLISASQVAPEALAAQTQQRLLLWENWLQPVTAEQPTGDDPGYDDDFQLMREEVNKLSGANTDLICQLAEKLLTTVTQDIRVASYYAWARLHRDGEAGLADGLELLAGLMQRFGVSLHPQRDRSRRAALDWLASQRMLDSLSLYPEVCNSDALRITGALLIMEQTQEGAVPGALCAALETRLMKSGGPEAVVPQNISDAPLAAVGGSAPVLSGITSGQELLTQARVLAKYLSDQPDGWLSAHHLIKSIRHDTLHQLPPLLAGGRTRIDPPKPDQRALLKRLYLQQSWMELLEQASEMFSRGANHLWLDLQWYVHQALLKSGRDAQAAIIQHDLQGLLARLIGLEGLAFNDGTPFADEVTLNWIQQQVLDNATIWLDDTASRAVTASGDDNILQLEPEALALVDSDGAEAALTWLQHRPGITTPRSRWLLRLLMARIAEQSGKNELAQHLLAELDVLAATLSLAQWEPELLFEVRARHLRLLRGKAGRSETERARLQSQMDRLLADLIAIDPARAAVLCV</sequence>
<dbReference type="HOGENOM" id="CLU_026423_0_0_6"/>
<dbReference type="PATRIC" id="fig|1028307.3.peg.4139"/>
<evidence type="ECO:0000313" key="3">
    <source>
        <dbReference type="Proteomes" id="UP000008881"/>
    </source>
</evidence>
<dbReference type="InterPro" id="IPR010657">
    <property type="entry name" value="ImpA_N"/>
</dbReference>
<protein>
    <recommendedName>
        <fullName evidence="1">ImpA N-terminal domain-containing protein</fullName>
    </recommendedName>
</protein>
<dbReference type="OrthoDB" id="1522895at2"/>
<evidence type="ECO:0000259" key="1">
    <source>
        <dbReference type="Pfam" id="PF06812"/>
    </source>
</evidence>
<dbReference type="PANTHER" id="PTHR37024">
    <property type="entry name" value="TYPE VI SECRETION SYSTEM DUF2094 AND IMPA-RELATED DOMAIN PROTEIN"/>
    <property type="match status" value="1"/>
</dbReference>
<keyword evidence="3" id="KW-1185">Reference proteome</keyword>
<dbReference type="Pfam" id="PF16989">
    <property type="entry name" value="T6SS_VasJ"/>
    <property type="match status" value="1"/>
</dbReference>
<dbReference type="InterPro" id="IPR017739">
    <property type="entry name" value="T6SS-assoc_VCA0119"/>
</dbReference>
<reference evidence="2 3" key="1">
    <citation type="journal article" date="2012" name="J. Bacteriol.">
        <title>Complete genome sequence of Enterobacter aerogenes KCTC 2190.</title>
        <authorList>
            <person name="Shin S.H."/>
            <person name="Kim S."/>
            <person name="Kim J.Y."/>
            <person name="Lee S."/>
            <person name="Um Y."/>
            <person name="Oh M.K."/>
            <person name="Kim Y.R."/>
            <person name="Lee J."/>
            <person name="Yang K.S."/>
        </authorList>
    </citation>
    <scope>NUCLEOTIDE SEQUENCE [LARGE SCALE GENOMIC DNA]</scope>
    <source>
        <strain evidence="2 3">KCTC 2190</strain>
    </source>
</reference>
<feature type="domain" description="ImpA N-terminal" evidence="1">
    <location>
        <begin position="33"/>
        <end position="138"/>
    </location>
</feature>
<gene>
    <name evidence="2" type="ordered locus">EAE_20740</name>
</gene>
<dbReference type="GeneID" id="93312327"/>
<dbReference type="eggNOG" id="COG3515">
    <property type="taxonomic scope" value="Bacteria"/>
</dbReference>